<feature type="domain" description="Phorbol-ester/DAG-type" evidence="3">
    <location>
        <begin position="1"/>
        <end position="30"/>
    </location>
</feature>
<dbReference type="GO" id="GO:0046872">
    <property type="term" value="F:metal ion binding"/>
    <property type="evidence" value="ECO:0007669"/>
    <property type="project" value="UniProtKB-KW"/>
</dbReference>
<keyword evidence="2" id="KW-0862">Zinc</keyword>
<evidence type="ECO:0000256" key="1">
    <source>
        <dbReference type="ARBA" id="ARBA00022723"/>
    </source>
</evidence>
<evidence type="ECO:0000259" key="3">
    <source>
        <dbReference type="PROSITE" id="PS50081"/>
    </source>
</evidence>
<dbReference type="Proteomes" id="UP000192758">
    <property type="component" value="Unassembled WGS sequence"/>
</dbReference>
<evidence type="ECO:0000313" key="4">
    <source>
        <dbReference type="EMBL" id="OQS53411.1"/>
    </source>
</evidence>
<evidence type="ECO:0000256" key="2">
    <source>
        <dbReference type="ARBA" id="ARBA00022833"/>
    </source>
</evidence>
<organism evidence="4 5">
    <name type="scientific">Ecytonucleospora hepatopenaei</name>
    <dbReference type="NCBI Taxonomy" id="646526"/>
    <lineage>
        <taxon>Eukaryota</taxon>
        <taxon>Fungi</taxon>
        <taxon>Fungi incertae sedis</taxon>
        <taxon>Microsporidia</taxon>
        <taxon>Enterocytozoonidae</taxon>
        <taxon>Ecytonucleospora</taxon>
    </lineage>
</organism>
<dbReference type="VEuPathDB" id="MicrosporidiaDB:EHP00_2525"/>
<dbReference type="InterPro" id="IPR002219">
    <property type="entry name" value="PKC_DAG/PE"/>
</dbReference>
<dbReference type="InterPro" id="IPR046349">
    <property type="entry name" value="C1-like_sf"/>
</dbReference>
<dbReference type="EMBL" id="MNPJ01000036">
    <property type="protein sequence ID" value="OQS53411.1"/>
    <property type="molecule type" value="Genomic_DNA"/>
</dbReference>
<evidence type="ECO:0000313" key="5">
    <source>
        <dbReference type="Proteomes" id="UP000192758"/>
    </source>
</evidence>
<proteinExistence type="predicted"/>
<comment type="caution">
    <text evidence="4">The sequence shown here is derived from an EMBL/GenBank/DDBJ whole genome shotgun (WGS) entry which is preliminary data.</text>
</comment>
<dbReference type="GO" id="GO:0016301">
    <property type="term" value="F:kinase activity"/>
    <property type="evidence" value="ECO:0007669"/>
    <property type="project" value="UniProtKB-KW"/>
</dbReference>
<keyword evidence="1" id="KW-0479">Metal-binding</keyword>
<dbReference type="Gene3D" id="3.30.60.20">
    <property type="match status" value="1"/>
</dbReference>
<sequence length="61" mass="7210">MYGMVNQTYHCLDCLITVHRECYVLVEVSCELQQAINKGTYVPVVMNSIEEKERILKVYRR</sequence>
<protein>
    <submittedName>
        <fullName evidence="4">Myotonic dystrophy kinase like protein</fullName>
    </submittedName>
</protein>
<accession>A0A1W0E2G0</accession>
<name>A0A1W0E2G0_9MICR</name>
<reference evidence="4 5" key="1">
    <citation type="journal article" date="2017" name="Environ. Microbiol.">
        <title>Decay of the glycolytic pathway and adaptation to intranuclear parasitism within Enterocytozoonidae microsporidia.</title>
        <authorList>
            <person name="Wiredu Boakye D."/>
            <person name="Jaroenlak P."/>
            <person name="Prachumwat A."/>
            <person name="Williams T.A."/>
            <person name="Bateman K.S."/>
            <person name="Itsathitphaisarn O."/>
            <person name="Sritunyalucksana K."/>
            <person name="Paszkiewicz K.H."/>
            <person name="Moore K.A."/>
            <person name="Stentiford G.D."/>
            <person name="Williams B.A."/>
        </authorList>
    </citation>
    <scope>NUCLEOTIDE SEQUENCE [LARGE SCALE GENOMIC DNA]</scope>
    <source>
        <strain evidence="4 5">TH1</strain>
    </source>
</reference>
<keyword evidence="4" id="KW-0808">Transferase</keyword>
<dbReference type="PROSITE" id="PS50081">
    <property type="entry name" value="ZF_DAG_PE_2"/>
    <property type="match status" value="1"/>
</dbReference>
<dbReference type="AlphaFoldDB" id="A0A1W0E2G0"/>
<gene>
    <name evidence="4" type="ORF">EHP00_2525</name>
</gene>
<dbReference type="OrthoDB" id="3638488at2759"/>
<dbReference type="SUPFAM" id="SSF57889">
    <property type="entry name" value="Cysteine-rich domain"/>
    <property type="match status" value="1"/>
</dbReference>
<keyword evidence="4" id="KW-0418">Kinase</keyword>
<keyword evidence="5" id="KW-1185">Reference proteome</keyword>